<evidence type="ECO:0000256" key="1">
    <source>
        <dbReference type="SAM" id="MobiDB-lite"/>
    </source>
</evidence>
<feature type="compositionally biased region" description="Low complexity" evidence="1">
    <location>
        <begin position="235"/>
        <end position="246"/>
    </location>
</feature>
<protein>
    <submittedName>
        <fullName evidence="3">Uncharacterized protein isoform X1</fullName>
    </submittedName>
</protein>
<sequence length="594" mass="66442">MRMVRPIRRKGIEEVYGSKMDTLRPVKSVMVTHAAGMNKTTARTAAGGGATGGGGGAPGGGIISSRQTEQRPQRSFVTENDYYITTNLPMTANNLRNANATASQIMPSPYNAMSSRRNNLVVKASARQPQMTKVPHFAPPESKVNNSIYTMAKPKESHRHGKCHTQRSNYALNDCVDFSDKELMGNQAQSHNHHHQHNHGHQMQLTQNMVVQHPTQHQLHQQQMSHNSHNKQQQRHLPYLQQQQQHPHPHQKHSRGRGQPNPTSRAHVSIADDDDEKEDDPEEFFELIRQTVQKAVGNTISDALLKNFRDLGQKVDRFSGELKQTNEQLEKLQEMVTSKVIYYGEENSRHFRYLCMKSEYDKMFYQHQSMMAGNPTPEMVSASKANLTEAASQASKLGCKPSQTLKHSGIKVSKNQSKIFTRRDLSDMVKPQTSYHNKPKQQQKGMAEPRKTCSDQSLTAKSSEMGMREVLGQIQRFCNQIQMNDGNKTLPNLGDILVPKKQSNDGLCEPGGLIASRNMAGCQGDKKDEDTELDTPLDSMDEYAGMDEFQFSSEVSSCSDDDMYNQKYTTGDVTTRGPALGMRNAANKGAGDGQ</sequence>
<feature type="region of interest" description="Disordered" evidence="1">
    <location>
        <begin position="427"/>
        <end position="459"/>
    </location>
</feature>
<name>A0A6P4ITW5_DROKI</name>
<organism evidence="2 3">
    <name type="scientific">Drosophila kikkawai</name>
    <name type="common">Fruit fly</name>
    <dbReference type="NCBI Taxonomy" id="30033"/>
    <lineage>
        <taxon>Eukaryota</taxon>
        <taxon>Metazoa</taxon>
        <taxon>Ecdysozoa</taxon>
        <taxon>Arthropoda</taxon>
        <taxon>Hexapoda</taxon>
        <taxon>Insecta</taxon>
        <taxon>Pterygota</taxon>
        <taxon>Neoptera</taxon>
        <taxon>Endopterygota</taxon>
        <taxon>Diptera</taxon>
        <taxon>Brachycera</taxon>
        <taxon>Muscomorpha</taxon>
        <taxon>Ephydroidea</taxon>
        <taxon>Drosophilidae</taxon>
        <taxon>Drosophila</taxon>
        <taxon>Sophophora</taxon>
    </lineage>
</organism>
<dbReference type="RefSeq" id="XP_017026854.1">
    <property type="nucleotide sequence ID" value="XM_017171365.3"/>
</dbReference>
<feature type="region of interest" description="Disordered" evidence="1">
    <location>
        <begin position="42"/>
        <end position="74"/>
    </location>
</feature>
<reference evidence="3" key="1">
    <citation type="submission" date="2025-08" db="UniProtKB">
        <authorList>
            <consortium name="RefSeq"/>
        </authorList>
    </citation>
    <scope>IDENTIFICATION</scope>
    <source>
        <strain evidence="3">14028-0561.14</strain>
        <tissue evidence="3">Whole fly</tissue>
    </source>
</reference>
<evidence type="ECO:0000313" key="2">
    <source>
        <dbReference type="Proteomes" id="UP001652661"/>
    </source>
</evidence>
<dbReference type="AlphaFoldDB" id="A0A6P4ITW5"/>
<gene>
    <name evidence="3" type="primary">LOC108077840</name>
</gene>
<dbReference type="GeneID" id="108077840"/>
<feature type="compositionally biased region" description="Acidic residues" evidence="1">
    <location>
        <begin position="271"/>
        <end position="281"/>
    </location>
</feature>
<dbReference type="Proteomes" id="UP001652661">
    <property type="component" value="Chromosome 3R"/>
</dbReference>
<dbReference type="OMA" id="QRFCTQM"/>
<feature type="compositionally biased region" description="Low complexity" evidence="1">
    <location>
        <begin position="213"/>
        <end position="227"/>
    </location>
</feature>
<accession>A0A6P4ITW5</accession>
<feature type="region of interest" description="Disordered" evidence="1">
    <location>
        <begin position="213"/>
        <end position="281"/>
    </location>
</feature>
<feature type="compositionally biased region" description="Gly residues" evidence="1">
    <location>
        <begin position="46"/>
        <end position="62"/>
    </location>
</feature>
<dbReference type="OrthoDB" id="8069054at2759"/>
<feature type="compositionally biased region" description="Polar residues" evidence="1">
    <location>
        <begin position="431"/>
        <end position="444"/>
    </location>
</feature>
<feature type="compositionally biased region" description="Basic residues" evidence="1">
    <location>
        <begin position="247"/>
        <end position="256"/>
    </location>
</feature>
<proteinExistence type="predicted"/>
<keyword evidence="2" id="KW-1185">Reference proteome</keyword>
<feature type="region of interest" description="Disordered" evidence="1">
    <location>
        <begin position="570"/>
        <end position="594"/>
    </location>
</feature>
<evidence type="ECO:0000313" key="3">
    <source>
        <dbReference type="RefSeq" id="XP_017026854.1"/>
    </source>
</evidence>